<evidence type="ECO:0000313" key="4">
    <source>
        <dbReference type="EMBL" id="ELY37635.1"/>
    </source>
</evidence>
<accession>D8J8G1</accession>
<organism evidence="3 5">
    <name type="scientific">Halalkalicoccus jeotgali (strain DSM 18796 / CECT 7217 / JCM 14584 / KCTC 4019 / B3)</name>
    <dbReference type="NCBI Taxonomy" id="795797"/>
    <lineage>
        <taxon>Archaea</taxon>
        <taxon>Methanobacteriati</taxon>
        <taxon>Methanobacteriota</taxon>
        <taxon>Stenosarchaea group</taxon>
        <taxon>Halobacteria</taxon>
        <taxon>Halobacteriales</taxon>
        <taxon>Halococcaceae</taxon>
        <taxon>Halalkalicoccus</taxon>
    </lineage>
</organism>
<name>D8J8G1_HALJB</name>
<dbReference type="STRING" id="795797.HacjB3_14130"/>
<sequence length="182" mass="20437">MAELPDETVTEATRLTKLAREAVDPDEAAAYREHRADLLAEHGFTARVREDDATATLVLHPDDWVEDGTIRPERVADTGRAVEVQVAGPESPDDWDTVEEHNRAVARRVRANQGAIHGANADAFADFMGNHYAKPVEDATPEERAEFLAEYFVRNAWPSEDQKEAIERSLEHVQRVGKTIRR</sequence>
<evidence type="ECO:0000259" key="2">
    <source>
        <dbReference type="Pfam" id="PF23420"/>
    </source>
</evidence>
<dbReference type="OrthoDB" id="203809at2157"/>
<dbReference type="EMBL" id="CP002062">
    <property type="protein sequence ID" value="ADJ16207.1"/>
    <property type="molecule type" value="Genomic_DNA"/>
</dbReference>
<dbReference type="RefSeq" id="WP_008416246.1">
    <property type="nucleotide sequence ID" value="NC_014297.1"/>
</dbReference>
<dbReference type="KEGG" id="hje:HacjB3_14130"/>
<dbReference type="EMBL" id="AOHV01000025">
    <property type="protein sequence ID" value="ELY37635.1"/>
    <property type="molecule type" value="Genomic_DNA"/>
</dbReference>
<dbReference type="Pfam" id="PF23418">
    <property type="entry name" value="DUF7108"/>
    <property type="match status" value="1"/>
</dbReference>
<evidence type="ECO:0000313" key="3">
    <source>
        <dbReference type="EMBL" id="ADJ16207.1"/>
    </source>
</evidence>
<dbReference type="Proteomes" id="UP000000390">
    <property type="component" value="Chromosome"/>
</dbReference>
<dbReference type="GeneID" id="9420642"/>
<reference evidence="4 6" key="2">
    <citation type="journal article" date="2014" name="PLoS Genet.">
        <title>Phylogenetically driven sequencing of extremely halophilic archaea reveals strategies for static and dynamic osmo-response.</title>
        <authorList>
            <person name="Becker E.A."/>
            <person name="Seitzer P.M."/>
            <person name="Tritt A."/>
            <person name="Larsen D."/>
            <person name="Krusor M."/>
            <person name="Yao A.I."/>
            <person name="Wu D."/>
            <person name="Madern D."/>
            <person name="Eisen J.A."/>
            <person name="Darling A.E."/>
            <person name="Facciotti M.T."/>
        </authorList>
    </citation>
    <scope>NUCLEOTIDE SEQUENCE [LARGE SCALE GENOMIC DNA]</scope>
    <source>
        <strain evidence="4">B3</strain>
        <strain evidence="6">DSM 18796 / CECT 7217 / JCM 14584 / KCTC 4019 / B3</strain>
    </source>
</reference>
<dbReference type="AlphaFoldDB" id="D8J8G1"/>
<dbReference type="Proteomes" id="UP000011645">
    <property type="component" value="Unassembled WGS sequence"/>
</dbReference>
<reference evidence="3 5" key="1">
    <citation type="journal article" date="2010" name="J. Bacteriol.">
        <title>Complete genome sequence of Halalkalicoccus jeotgali B3(T), an extremely halophilic archaeon.</title>
        <authorList>
            <person name="Roh S.W."/>
            <person name="Nam Y.D."/>
            <person name="Nam S.H."/>
            <person name="Choi S.H."/>
            <person name="Park H.S."/>
            <person name="Bae J.W."/>
        </authorList>
    </citation>
    <scope>NUCLEOTIDE SEQUENCE [LARGE SCALE GENOMIC DNA]</scope>
    <source>
        <strain evidence="3">B3</strain>
        <strain evidence="5">DSM 18796 / CECT 7217 / JCM 14584 / KCTC 4019 / B3</strain>
    </source>
</reference>
<proteinExistence type="predicted"/>
<dbReference type="eggNOG" id="arCOG04769">
    <property type="taxonomic scope" value="Archaea"/>
</dbReference>
<evidence type="ECO:0000313" key="5">
    <source>
        <dbReference type="Proteomes" id="UP000000390"/>
    </source>
</evidence>
<keyword evidence="6" id="KW-1185">Reference proteome</keyword>
<dbReference type="HOGENOM" id="CLU_089552_0_0_2"/>
<dbReference type="Pfam" id="PF23420">
    <property type="entry name" value="DUF7108_C"/>
    <property type="match status" value="1"/>
</dbReference>
<gene>
    <name evidence="3" type="ordered locus">HacjB3_14130</name>
    <name evidence="4" type="ORF">C497_09348</name>
</gene>
<dbReference type="InterPro" id="IPR056494">
    <property type="entry name" value="DUF7108_C"/>
</dbReference>
<evidence type="ECO:0000313" key="6">
    <source>
        <dbReference type="Proteomes" id="UP000011645"/>
    </source>
</evidence>
<feature type="domain" description="DUF7108" evidence="2">
    <location>
        <begin position="93"/>
        <end position="176"/>
    </location>
</feature>
<dbReference type="InterPro" id="IPR055532">
    <property type="entry name" value="DUF7108_N"/>
</dbReference>
<evidence type="ECO:0000259" key="1">
    <source>
        <dbReference type="Pfam" id="PF23418"/>
    </source>
</evidence>
<feature type="domain" description="DUF7108" evidence="1">
    <location>
        <begin position="3"/>
        <end position="88"/>
    </location>
</feature>
<protein>
    <submittedName>
        <fullName evidence="3">RnhA operon protein</fullName>
    </submittedName>
</protein>
<dbReference type="PATRIC" id="fig|795797.18.peg.2827"/>